<feature type="compositionally biased region" description="Acidic residues" evidence="1">
    <location>
        <begin position="96"/>
        <end position="107"/>
    </location>
</feature>
<proteinExistence type="predicted"/>
<feature type="region of interest" description="Disordered" evidence="1">
    <location>
        <begin position="96"/>
        <end position="118"/>
    </location>
</feature>
<gene>
    <name evidence="2" type="ORF">BCV72DRAFT_301126</name>
</gene>
<dbReference type="Proteomes" id="UP000242414">
    <property type="component" value="Unassembled WGS sequence"/>
</dbReference>
<protein>
    <submittedName>
        <fullName evidence="2">Uncharacterized protein</fullName>
    </submittedName>
</protein>
<name>A0A1X0RGY0_RHIZD</name>
<organism evidence="2">
    <name type="scientific">Rhizopus microsporus var. microsporus</name>
    <dbReference type="NCBI Taxonomy" id="86635"/>
    <lineage>
        <taxon>Eukaryota</taxon>
        <taxon>Fungi</taxon>
        <taxon>Fungi incertae sedis</taxon>
        <taxon>Mucoromycota</taxon>
        <taxon>Mucoromycotina</taxon>
        <taxon>Mucoromycetes</taxon>
        <taxon>Mucorales</taxon>
        <taxon>Mucorineae</taxon>
        <taxon>Rhizopodaceae</taxon>
        <taxon>Rhizopus</taxon>
    </lineage>
</organism>
<dbReference type="EMBL" id="KV921858">
    <property type="protein sequence ID" value="ORE11292.1"/>
    <property type="molecule type" value="Genomic_DNA"/>
</dbReference>
<sequence length="118" mass="13687">MNQVLLKISETIDIQETKGQGNNINKVSKTLASTVNVDEYILYIVQRARVSVELKQYYSHRSNTIFENRAQDEDQDMNEVVEDENQAMDEIVEVQDQDMRETEEESDIPAMSLLPFRS</sequence>
<dbReference type="VEuPathDB" id="FungiDB:BCV72DRAFT_301126"/>
<accession>A0A1X0RGY0</accession>
<dbReference type="AlphaFoldDB" id="A0A1X0RGY0"/>
<evidence type="ECO:0000313" key="2">
    <source>
        <dbReference type="EMBL" id="ORE11292.1"/>
    </source>
</evidence>
<evidence type="ECO:0000256" key="1">
    <source>
        <dbReference type="SAM" id="MobiDB-lite"/>
    </source>
</evidence>
<reference evidence="2" key="1">
    <citation type="journal article" date="2016" name="Proc. Natl. Acad. Sci. U.S.A.">
        <title>Lipid metabolic changes in an early divergent fungus govern the establishment of a mutualistic symbiosis with endobacteria.</title>
        <authorList>
            <person name="Lastovetsky O.A."/>
            <person name="Gaspar M.L."/>
            <person name="Mondo S.J."/>
            <person name="LaButti K.M."/>
            <person name="Sandor L."/>
            <person name="Grigoriev I.V."/>
            <person name="Henry S.A."/>
            <person name="Pawlowska T.E."/>
        </authorList>
    </citation>
    <scope>NUCLEOTIDE SEQUENCE [LARGE SCALE GENOMIC DNA]</scope>
    <source>
        <strain evidence="2">ATCC 52814</strain>
    </source>
</reference>